<dbReference type="Gene3D" id="2.40.50.140">
    <property type="entry name" value="Nucleic acid-binding proteins"/>
    <property type="match status" value="1"/>
</dbReference>
<dbReference type="Pfam" id="PF01068">
    <property type="entry name" value="DNA_ligase_A_M"/>
    <property type="match status" value="1"/>
</dbReference>
<dbReference type="Gene3D" id="3.30.470.30">
    <property type="entry name" value="DNA ligase/mRNA capping enzyme"/>
    <property type="match status" value="1"/>
</dbReference>
<comment type="caution">
    <text evidence="5">The sequence shown here is derived from an EMBL/GenBank/DDBJ whole genome shotgun (WGS) entry which is preliminary data.</text>
</comment>
<dbReference type="InterPro" id="IPR050640">
    <property type="entry name" value="Bact_2-comp_sensor_kinase"/>
</dbReference>
<dbReference type="EMBL" id="BAABJP010000015">
    <property type="protein sequence ID" value="GAA5158461.1"/>
    <property type="molecule type" value="Genomic_DNA"/>
</dbReference>
<dbReference type="CDD" id="cd07971">
    <property type="entry name" value="OBF_DNA_ligase_LigD"/>
    <property type="match status" value="1"/>
</dbReference>
<dbReference type="EC" id="6.5.1.1" evidence="1"/>
<evidence type="ECO:0000256" key="1">
    <source>
        <dbReference type="ARBA" id="ARBA00012727"/>
    </source>
</evidence>
<gene>
    <name evidence="5" type="ORF">GCM10023321_38270</name>
</gene>
<sequence length="546" mass="59812">MAGTPDPIRPMLASDGAMPSGSRWAFEFVWDGLRTLAYLEPGRVWLYSATGRPITASYPELGALAGLADRHGPLVLDGKIIALDQLRRPSARLLRKRMSNASPSPALLRRVPVRFYLLDLLRAEGDDLTDTPYQRRRELLGELDLSGVPAQLPPYFVDTDGQTVLHEATRHGLAGVVAKRLDSRYQPGRRSRAWVQTLPRHTQQVVVGGWQPGENGELAALLVGVPDRHGLRFLARVSSGFTPVERRELTRQLAELAQPDCPFGTPPEPAGQRDTHWVSPRLVGEISYRRPDPGSRPRQASWQRLRPTVHPAGVGAAPWLTVSDEVVVADPAAGADDLALLNEAVRLAQAELRAERARISQHFLYNVLTTIASYMRTDPPRARELLLDFAEYTRYSFRGEQISTLGAELANVDRYLALECARFGERLTVKRDVAEGLEDVQLPFLAVQQLVEAAVRHGIEGMPRGGTVTVTAATLGTECVVTLSEDATVVSDAREPSWLTEALSDVRDRLRAAPGPAAAALDVSLPADGGTMVTLRLPRPQGRLEA</sequence>
<dbReference type="PANTHER" id="PTHR34220:SF7">
    <property type="entry name" value="SENSOR HISTIDINE KINASE YPDA"/>
    <property type="match status" value="1"/>
</dbReference>
<comment type="catalytic activity">
    <reaction evidence="3">
        <text>ATP + (deoxyribonucleotide)n-3'-hydroxyl + 5'-phospho-(deoxyribonucleotide)m = (deoxyribonucleotide)n+m + AMP + diphosphate.</text>
        <dbReference type="EC" id="6.5.1.1"/>
    </reaction>
</comment>
<evidence type="ECO:0000256" key="2">
    <source>
        <dbReference type="ARBA" id="ARBA00022598"/>
    </source>
</evidence>
<dbReference type="InterPro" id="IPR012309">
    <property type="entry name" value="DNA_ligase_ATP-dep_C"/>
</dbReference>
<dbReference type="InterPro" id="IPR012340">
    <property type="entry name" value="NA-bd_OB-fold"/>
</dbReference>
<evidence type="ECO:0000259" key="4">
    <source>
        <dbReference type="PROSITE" id="PS50160"/>
    </source>
</evidence>
<dbReference type="InterPro" id="IPR010559">
    <property type="entry name" value="Sig_transdc_His_kin_internal"/>
</dbReference>
<dbReference type="PROSITE" id="PS50160">
    <property type="entry name" value="DNA_LIGASE_A3"/>
    <property type="match status" value="1"/>
</dbReference>
<name>A0ABP9QA74_9PSEU</name>
<dbReference type="Proteomes" id="UP001428817">
    <property type="component" value="Unassembled WGS sequence"/>
</dbReference>
<dbReference type="InterPro" id="IPR012310">
    <property type="entry name" value="DNA_ligase_ATP-dep_cent"/>
</dbReference>
<dbReference type="Pfam" id="PF04679">
    <property type="entry name" value="DNA_ligase_A_C"/>
    <property type="match status" value="1"/>
</dbReference>
<dbReference type="CDD" id="cd07906">
    <property type="entry name" value="Adenylation_DNA_ligase_LigD_LigC"/>
    <property type="match status" value="1"/>
</dbReference>
<dbReference type="PANTHER" id="PTHR34220">
    <property type="entry name" value="SENSOR HISTIDINE KINASE YPDA"/>
    <property type="match status" value="1"/>
</dbReference>
<reference evidence="6" key="1">
    <citation type="journal article" date="2019" name="Int. J. Syst. Evol. Microbiol.">
        <title>The Global Catalogue of Microorganisms (GCM) 10K type strain sequencing project: providing services to taxonomists for standard genome sequencing and annotation.</title>
        <authorList>
            <consortium name="The Broad Institute Genomics Platform"/>
            <consortium name="The Broad Institute Genome Sequencing Center for Infectious Disease"/>
            <person name="Wu L."/>
            <person name="Ma J."/>
        </authorList>
    </citation>
    <scope>NUCLEOTIDE SEQUENCE [LARGE SCALE GENOMIC DNA]</scope>
    <source>
        <strain evidence="6">JCM 18303</strain>
    </source>
</reference>
<dbReference type="Gene3D" id="3.30.1490.70">
    <property type="match status" value="1"/>
</dbReference>
<feature type="domain" description="ATP-dependent DNA ligase family profile" evidence="4">
    <location>
        <begin position="106"/>
        <end position="196"/>
    </location>
</feature>
<evidence type="ECO:0000256" key="3">
    <source>
        <dbReference type="ARBA" id="ARBA00034003"/>
    </source>
</evidence>
<dbReference type="Pfam" id="PF06580">
    <property type="entry name" value="His_kinase"/>
    <property type="match status" value="1"/>
</dbReference>
<evidence type="ECO:0000313" key="5">
    <source>
        <dbReference type="EMBL" id="GAA5158461.1"/>
    </source>
</evidence>
<protein>
    <recommendedName>
        <fullName evidence="1">DNA ligase (ATP)</fullName>
        <ecNumber evidence="1">6.5.1.1</ecNumber>
    </recommendedName>
</protein>
<proteinExistence type="predicted"/>
<dbReference type="SUPFAM" id="SSF50249">
    <property type="entry name" value="Nucleic acid-binding proteins"/>
    <property type="match status" value="1"/>
</dbReference>
<dbReference type="SUPFAM" id="SSF56091">
    <property type="entry name" value="DNA ligase/mRNA capping enzyme, catalytic domain"/>
    <property type="match status" value="1"/>
</dbReference>
<organism evidence="5 6">
    <name type="scientific">Pseudonocardia eucalypti</name>
    <dbReference type="NCBI Taxonomy" id="648755"/>
    <lineage>
        <taxon>Bacteria</taxon>
        <taxon>Bacillati</taxon>
        <taxon>Actinomycetota</taxon>
        <taxon>Actinomycetes</taxon>
        <taxon>Pseudonocardiales</taxon>
        <taxon>Pseudonocardiaceae</taxon>
        <taxon>Pseudonocardia</taxon>
    </lineage>
</organism>
<keyword evidence="2" id="KW-0436">Ligase</keyword>
<keyword evidence="6" id="KW-1185">Reference proteome</keyword>
<accession>A0ABP9QA74</accession>
<evidence type="ECO:0000313" key="6">
    <source>
        <dbReference type="Proteomes" id="UP001428817"/>
    </source>
</evidence>